<dbReference type="Gene3D" id="1.10.10.10">
    <property type="entry name" value="Winged helix-like DNA-binding domain superfamily/Winged helix DNA-binding domain"/>
    <property type="match status" value="1"/>
</dbReference>
<dbReference type="GO" id="GO:0006352">
    <property type="term" value="P:DNA-templated transcription initiation"/>
    <property type="evidence" value="ECO:0007669"/>
    <property type="project" value="InterPro"/>
</dbReference>
<dbReference type="GO" id="GO:0016987">
    <property type="term" value="F:sigma factor activity"/>
    <property type="evidence" value="ECO:0007669"/>
    <property type="project" value="UniProtKB-KW"/>
</dbReference>
<feature type="domain" description="RNA polymerase sigma factor 70 region 4 type 2" evidence="6">
    <location>
        <begin position="133"/>
        <end position="184"/>
    </location>
</feature>
<dbReference type="CDD" id="cd06171">
    <property type="entry name" value="Sigma70_r4"/>
    <property type="match status" value="1"/>
</dbReference>
<proteinExistence type="inferred from homology"/>
<organism evidence="7 8">
    <name type="scientific">Dawidia soli</name>
    <dbReference type="NCBI Taxonomy" id="2782352"/>
    <lineage>
        <taxon>Bacteria</taxon>
        <taxon>Pseudomonadati</taxon>
        <taxon>Bacteroidota</taxon>
        <taxon>Cytophagia</taxon>
        <taxon>Cytophagales</taxon>
        <taxon>Chryseotaleaceae</taxon>
        <taxon>Dawidia</taxon>
    </lineage>
</organism>
<comment type="caution">
    <text evidence="7">The sequence shown here is derived from an EMBL/GenBank/DDBJ whole genome shotgun (WGS) entry which is preliminary data.</text>
</comment>
<name>A0AAP2DB17_9BACT</name>
<evidence type="ECO:0000313" key="8">
    <source>
        <dbReference type="Proteomes" id="UP001319180"/>
    </source>
</evidence>
<keyword evidence="3" id="KW-0731">Sigma factor</keyword>
<keyword evidence="8" id="KW-1185">Reference proteome</keyword>
<dbReference type="GO" id="GO:0003677">
    <property type="term" value="F:DNA binding"/>
    <property type="evidence" value="ECO:0007669"/>
    <property type="project" value="InterPro"/>
</dbReference>
<dbReference type="SUPFAM" id="SSF88659">
    <property type="entry name" value="Sigma3 and sigma4 domains of RNA polymerase sigma factors"/>
    <property type="match status" value="1"/>
</dbReference>
<dbReference type="InterPro" id="IPR013249">
    <property type="entry name" value="RNA_pol_sigma70_r4_t2"/>
</dbReference>
<dbReference type="Gene3D" id="1.10.1740.10">
    <property type="match status" value="1"/>
</dbReference>
<dbReference type="InterPro" id="IPR036388">
    <property type="entry name" value="WH-like_DNA-bd_sf"/>
</dbReference>
<dbReference type="EMBL" id="JAHESC010000030">
    <property type="protein sequence ID" value="MBT1688711.1"/>
    <property type="molecule type" value="Genomic_DNA"/>
</dbReference>
<evidence type="ECO:0000256" key="4">
    <source>
        <dbReference type="ARBA" id="ARBA00023163"/>
    </source>
</evidence>
<dbReference type="SUPFAM" id="SSF88946">
    <property type="entry name" value="Sigma2 domain of RNA polymerase sigma factors"/>
    <property type="match status" value="1"/>
</dbReference>
<dbReference type="PANTHER" id="PTHR43133">
    <property type="entry name" value="RNA POLYMERASE ECF-TYPE SIGMA FACTO"/>
    <property type="match status" value="1"/>
</dbReference>
<dbReference type="Pfam" id="PF04542">
    <property type="entry name" value="Sigma70_r2"/>
    <property type="match status" value="1"/>
</dbReference>
<keyword evidence="2" id="KW-0805">Transcription regulation</keyword>
<dbReference type="InterPro" id="IPR007627">
    <property type="entry name" value="RNA_pol_sigma70_r2"/>
</dbReference>
<dbReference type="RefSeq" id="WP_254091938.1">
    <property type="nucleotide sequence ID" value="NZ_JAHESC010000030.1"/>
</dbReference>
<dbReference type="InterPro" id="IPR013324">
    <property type="entry name" value="RNA_pol_sigma_r3/r4-like"/>
</dbReference>
<dbReference type="NCBIfam" id="TIGR02937">
    <property type="entry name" value="sigma70-ECF"/>
    <property type="match status" value="1"/>
</dbReference>
<dbReference type="PANTHER" id="PTHR43133:SF46">
    <property type="entry name" value="RNA POLYMERASE SIGMA-70 FACTOR ECF SUBFAMILY"/>
    <property type="match status" value="1"/>
</dbReference>
<protein>
    <submittedName>
        <fullName evidence="7">Sigma-70 family RNA polymerase sigma factor</fullName>
    </submittedName>
</protein>
<feature type="domain" description="RNA polymerase sigma-70 region 2" evidence="5">
    <location>
        <begin position="37"/>
        <end position="102"/>
    </location>
</feature>
<evidence type="ECO:0000256" key="2">
    <source>
        <dbReference type="ARBA" id="ARBA00023015"/>
    </source>
</evidence>
<gene>
    <name evidence="7" type="ORF">KK078_19230</name>
</gene>
<sequence>MLEQGEEGILRVNTAQVGEAALWEDFMQGDAGAYALLYRRYFFDLYQYGKKISDDQDLIKDCIQDLFVKLWHNRGNLNQTTSVKYYLFTSLKHKILDVLKSAAVRYRAAEDPLELDMADENTGEESYDDQRADVLRALNTLSRHQQTLLHLKFNKERTNQEIAAELGITIQSVYNAVFKALRSLRKQLH</sequence>
<comment type="similarity">
    <text evidence="1">Belongs to the sigma-70 factor family. ECF subfamily.</text>
</comment>
<reference evidence="7 8" key="1">
    <citation type="submission" date="2021-05" db="EMBL/GenBank/DDBJ databases">
        <title>A Polyphasic approach of four new species of the genus Ohtaekwangia: Ohtaekwangia histidinii sp. nov., Ohtaekwangia cretensis sp. nov., Ohtaekwangia indiensis sp. nov., Ohtaekwangia reichenbachii sp. nov. from diverse environment.</title>
        <authorList>
            <person name="Octaviana S."/>
        </authorList>
    </citation>
    <scope>NUCLEOTIDE SEQUENCE [LARGE SCALE GENOMIC DNA]</scope>
    <source>
        <strain evidence="7 8">PWU37</strain>
    </source>
</reference>
<accession>A0AAP2DB17</accession>
<evidence type="ECO:0000256" key="3">
    <source>
        <dbReference type="ARBA" id="ARBA00023082"/>
    </source>
</evidence>
<dbReference type="InterPro" id="IPR014284">
    <property type="entry name" value="RNA_pol_sigma-70_dom"/>
</dbReference>
<dbReference type="InterPro" id="IPR039425">
    <property type="entry name" value="RNA_pol_sigma-70-like"/>
</dbReference>
<evidence type="ECO:0000313" key="7">
    <source>
        <dbReference type="EMBL" id="MBT1688711.1"/>
    </source>
</evidence>
<evidence type="ECO:0000259" key="5">
    <source>
        <dbReference type="Pfam" id="PF04542"/>
    </source>
</evidence>
<evidence type="ECO:0000259" key="6">
    <source>
        <dbReference type="Pfam" id="PF08281"/>
    </source>
</evidence>
<keyword evidence="4" id="KW-0804">Transcription</keyword>
<dbReference type="Pfam" id="PF08281">
    <property type="entry name" value="Sigma70_r4_2"/>
    <property type="match status" value="1"/>
</dbReference>
<dbReference type="AlphaFoldDB" id="A0AAP2DB17"/>
<dbReference type="Proteomes" id="UP001319180">
    <property type="component" value="Unassembled WGS sequence"/>
</dbReference>
<evidence type="ECO:0000256" key="1">
    <source>
        <dbReference type="ARBA" id="ARBA00010641"/>
    </source>
</evidence>
<dbReference type="InterPro" id="IPR013325">
    <property type="entry name" value="RNA_pol_sigma_r2"/>
</dbReference>